<reference evidence="4 5" key="1">
    <citation type="submission" date="2015-03" db="EMBL/GenBank/DDBJ databases">
        <title>Genomics and transcriptomics of the oil-accumulating basidiomycete yeast T. oleaginosus allow insights into substrate utilization and the diverse evolutionary trajectories of mating systems in fungi.</title>
        <authorList>
            <consortium name="DOE Joint Genome Institute"/>
            <person name="Kourist R."/>
            <person name="Kracht O."/>
            <person name="Bracharz F."/>
            <person name="Lipzen A."/>
            <person name="Nolan M."/>
            <person name="Ohm R."/>
            <person name="Grigoriev I."/>
            <person name="Sun S."/>
            <person name="Heitman J."/>
            <person name="Bruck T."/>
            <person name="Nowrousian M."/>
        </authorList>
    </citation>
    <scope>NUCLEOTIDE SEQUENCE [LARGE SCALE GENOMIC DNA]</scope>
    <source>
        <strain evidence="4 5">IBC0246</strain>
    </source>
</reference>
<name>A0A0J0XKM6_9TREE</name>
<dbReference type="GO" id="GO:0005794">
    <property type="term" value="C:Golgi apparatus"/>
    <property type="evidence" value="ECO:0007669"/>
    <property type="project" value="TreeGrafter"/>
</dbReference>
<dbReference type="PANTHER" id="PTHR31121">
    <property type="entry name" value="ALPHA-1,2 MANNOSYLTRANSFERASE KTR1"/>
    <property type="match status" value="1"/>
</dbReference>
<dbReference type="InterPro" id="IPR002685">
    <property type="entry name" value="Glyco_trans_15"/>
</dbReference>
<sequence>MLSVPRLRYIGAAVGVLFLFHLLASIHPTYRDKTSFGLLPSGWRDEPAHLSSSLASGPEAGTVAPIPSTEDLRAAKDKMDNRRKAKAVFVILARNSDLTGVMQSVKQMEDRFNYWAKYDYVFLNDDDFDDTFKELTQNVIGTKAHYGKIESDHWHQPSWIDEERAKAGREEMIRNKVIYGFSVPYRNMCRFNSGFFFRHPLLADYDYYWRVEPDVQFFCDIAYDPFLTMQDNGYKYGWTLSLYEYELTIPTLWSETKKFIQENPQYIHKNNALSWISDNGGESYNLCHFWSNFEIGDLNFWRSDAYMAYFNHLEKAGGFYYERWGDAPVHSIAAALFLDRNEIHWFQDIGYRHEPFQHCPQGEFHSRGKCWCDPKDNFDFEGYSCTARWIDMMK</sequence>
<dbReference type="AlphaFoldDB" id="A0A0J0XKM6"/>
<dbReference type="GO" id="GO:0016020">
    <property type="term" value="C:membrane"/>
    <property type="evidence" value="ECO:0007669"/>
    <property type="project" value="InterPro"/>
</dbReference>
<evidence type="ECO:0000313" key="5">
    <source>
        <dbReference type="Proteomes" id="UP000053611"/>
    </source>
</evidence>
<dbReference type="OrthoDB" id="439943at2759"/>
<dbReference type="STRING" id="879819.A0A0J0XKM6"/>
<dbReference type="PANTHER" id="PTHR31121:SF6">
    <property type="entry name" value="ALPHA-1,2 MANNOSYLTRANSFERASE KTR1"/>
    <property type="match status" value="1"/>
</dbReference>
<dbReference type="FunFam" id="3.90.550.10:FF:000051">
    <property type="entry name" value="Alpha-1,2-mannosyltransferase (Ktr4)"/>
    <property type="match status" value="1"/>
</dbReference>
<feature type="active site" description="Nucleophile" evidence="3">
    <location>
        <position position="294"/>
    </location>
</feature>
<keyword evidence="2 4" id="KW-0808">Transferase</keyword>
<proteinExistence type="inferred from homology"/>
<dbReference type="Proteomes" id="UP000053611">
    <property type="component" value="Unassembled WGS sequence"/>
</dbReference>
<accession>A0A0J0XKM6</accession>
<evidence type="ECO:0000313" key="4">
    <source>
        <dbReference type="EMBL" id="KLT41656.1"/>
    </source>
</evidence>
<protein>
    <submittedName>
        <fullName evidence="4">Alpha-1,2-mannosyltransferase</fullName>
    </submittedName>
</protein>
<dbReference type="InterPro" id="IPR029044">
    <property type="entry name" value="Nucleotide-diphossugar_trans"/>
</dbReference>
<organism evidence="4 5">
    <name type="scientific">Cutaneotrichosporon oleaginosum</name>
    <dbReference type="NCBI Taxonomy" id="879819"/>
    <lineage>
        <taxon>Eukaryota</taxon>
        <taxon>Fungi</taxon>
        <taxon>Dikarya</taxon>
        <taxon>Basidiomycota</taxon>
        <taxon>Agaricomycotina</taxon>
        <taxon>Tremellomycetes</taxon>
        <taxon>Trichosporonales</taxon>
        <taxon>Trichosporonaceae</taxon>
        <taxon>Cutaneotrichosporon</taxon>
    </lineage>
</organism>
<dbReference type="GO" id="GO:0000032">
    <property type="term" value="P:cell wall mannoprotein biosynthetic process"/>
    <property type="evidence" value="ECO:0007669"/>
    <property type="project" value="TreeGrafter"/>
</dbReference>
<dbReference type="SUPFAM" id="SSF53448">
    <property type="entry name" value="Nucleotide-diphospho-sugar transferases"/>
    <property type="match status" value="1"/>
</dbReference>
<evidence type="ECO:0000256" key="2">
    <source>
        <dbReference type="ARBA" id="ARBA00022679"/>
    </source>
</evidence>
<evidence type="ECO:0000256" key="1">
    <source>
        <dbReference type="ARBA" id="ARBA00007677"/>
    </source>
</evidence>
<dbReference type="PIRSF" id="PIRSF018153">
    <property type="entry name" value="Glyco_trans_15"/>
    <property type="match status" value="1"/>
</dbReference>
<comment type="similarity">
    <text evidence="1">Belongs to the glycosyltransferase 15 family.</text>
</comment>
<dbReference type="GO" id="GO:0006487">
    <property type="term" value="P:protein N-linked glycosylation"/>
    <property type="evidence" value="ECO:0007669"/>
    <property type="project" value="TreeGrafter"/>
</dbReference>
<keyword evidence="5" id="KW-1185">Reference proteome</keyword>
<dbReference type="GeneID" id="28981016"/>
<dbReference type="Pfam" id="PF01793">
    <property type="entry name" value="Glyco_transf_15"/>
    <property type="match status" value="1"/>
</dbReference>
<dbReference type="EMBL" id="KQ087215">
    <property type="protein sequence ID" value="KLT41656.1"/>
    <property type="molecule type" value="Genomic_DNA"/>
</dbReference>
<dbReference type="RefSeq" id="XP_018278147.1">
    <property type="nucleotide sequence ID" value="XM_018420413.1"/>
</dbReference>
<evidence type="ECO:0000256" key="3">
    <source>
        <dbReference type="PIRSR" id="PIRSR018153-1"/>
    </source>
</evidence>
<dbReference type="GO" id="GO:0000026">
    <property type="term" value="F:alpha-1,2-mannosyltransferase activity"/>
    <property type="evidence" value="ECO:0007669"/>
    <property type="project" value="TreeGrafter"/>
</dbReference>
<dbReference type="Gene3D" id="3.90.550.10">
    <property type="entry name" value="Spore Coat Polysaccharide Biosynthesis Protein SpsA, Chain A"/>
    <property type="match status" value="1"/>
</dbReference>
<gene>
    <name evidence="4" type="ORF">CC85DRAFT_247350</name>
</gene>
<keyword evidence="4" id="KW-0328">Glycosyltransferase</keyword>